<sequence length="555" mass="60654">MKILLVCGAGASSGFMAQSMRKAAKKRGIEAEIIARSDAEMLNNIQGADVLMVGPHLEYNADSIREKVSPYGVPVIFINKEAYGSIDGDATLMQAIEYVKQQGGTVPKLNTIQEPEKAAKTAKTEKPSHTAEAESGKGENAFFRWMNQSFAPKLNKICGNQYVASIQESIMSILPMIMIGSVASIVGVLKRFQALSWLPDISLMNTFSFGLIAIFLAYLLPTKVMEKKGNQKLKISAALTSVALFFIIVMPTFDGDAGTIILVQDKIGTGGMLVSVVVGIFTAWVFSIASKYSLFKKDSVMPDIVVNWVDALIPVTVCLAVGLGIYATGFDLCLFIRGLFAPVATIGQTLPGMILISFLTCFLYSFGFTWILFPIVWAIWMEGMAANIAAVAAGQVATNVTLMETFHGLMYIGGQGATLTLVILMMFSRSKRLKAIGRVTIFPSIFNINEPVVFGAPVVWNPILMIPLWLNSIILPIITYAAFRIGFAPVPTQAFQMWYLPVYIQAYFGTGSIMGVVLCLILTAVSFLIWLPFFKVYEKQEYEKEMKAGYVTAGK</sequence>
<protein>
    <recommendedName>
        <fullName evidence="3">PTS system lactose-specific EIICB component</fullName>
        <ecNumber evidence="2">2.7.1.207</ecNumber>
    </recommendedName>
    <alternativeName>
        <fullName evidence="14">EIICB-Lac</fullName>
    </alternativeName>
</protein>
<dbReference type="GO" id="GO:0016301">
    <property type="term" value="F:kinase activity"/>
    <property type="evidence" value="ECO:0007669"/>
    <property type="project" value="UniProtKB-KW"/>
</dbReference>
<dbReference type="InterPro" id="IPR036095">
    <property type="entry name" value="PTS_EIIB-like_sf"/>
</dbReference>
<evidence type="ECO:0000256" key="17">
    <source>
        <dbReference type="SAM" id="MobiDB-lite"/>
    </source>
</evidence>
<dbReference type="InterPro" id="IPR003501">
    <property type="entry name" value="PTS_EIIB_2/3"/>
</dbReference>
<feature type="transmembrane region" description="Helical" evidence="18">
    <location>
        <begin position="273"/>
        <end position="292"/>
    </location>
</feature>
<dbReference type="Gene3D" id="3.40.50.2300">
    <property type="match status" value="1"/>
</dbReference>
<dbReference type="InterPro" id="IPR004501">
    <property type="entry name" value="PTS_EIIC_3"/>
</dbReference>
<name>G5IAW9_9FIRM</name>
<dbReference type="Proteomes" id="UP000005384">
    <property type="component" value="Unassembled WGS sequence"/>
</dbReference>
<dbReference type="InterPro" id="IPR003352">
    <property type="entry name" value="PTS_EIIC"/>
</dbReference>
<keyword evidence="11" id="KW-0418">Kinase</keyword>
<dbReference type="PATRIC" id="fig|742737.3.peg.646"/>
<comment type="catalytic activity">
    <reaction evidence="15">
        <text>lactose(out) + N(pros)-phospho-L-histidyl-[protein] = lactose 6-phosphate(in) + L-histidyl-[protein]</text>
        <dbReference type="Rhea" id="RHEA:42400"/>
        <dbReference type="Rhea" id="RHEA-COMP:9745"/>
        <dbReference type="Rhea" id="RHEA-COMP:9746"/>
        <dbReference type="ChEBI" id="CHEBI:17716"/>
        <dbReference type="ChEBI" id="CHEBI:29979"/>
        <dbReference type="ChEBI" id="CHEBI:64837"/>
        <dbReference type="ChEBI" id="CHEBI:79080"/>
        <dbReference type="EC" id="2.7.1.207"/>
    </reaction>
</comment>
<evidence type="ECO:0000259" key="20">
    <source>
        <dbReference type="PROSITE" id="PS51105"/>
    </source>
</evidence>
<feature type="domain" description="PTS EIIC type-3" evidence="20">
    <location>
        <begin position="146"/>
        <end position="533"/>
    </location>
</feature>
<feature type="transmembrane region" description="Helical" evidence="18">
    <location>
        <begin position="507"/>
        <end position="534"/>
    </location>
</feature>
<dbReference type="InterPro" id="IPR013012">
    <property type="entry name" value="PTS_EIIB_3"/>
</dbReference>
<feature type="domain" description="PTS EIIB type-3" evidence="19">
    <location>
        <begin position="1"/>
        <end position="105"/>
    </location>
</feature>
<dbReference type="OrthoDB" id="1641940at2"/>
<evidence type="ECO:0000256" key="15">
    <source>
        <dbReference type="ARBA" id="ARBA00048444"/>
    </source>
</evidence>
<keyword evidence="4" id="KW-0813">Transport</keyword>
<feature type="transmembrane region" description="Helical" evidence="18">
    <location>
        <begin position="408"/>
        <end position="428"/>
    </location>
</feature>
<dbReference type="GO" id="GO:0009401">
    <property type="term" value="P:phosphoenolpyruvate-dependent sugar phosphotransferase system"/>
    <property type="evidence" value="ECO:0007669"/>
    <property type="project" value="UniProtKB-KW"/>
</dbReference>
<dbReference type="CDD" id="cd05564">
    <property type="entry name" value="PTS_IIB_chitobiose_lichenan"/>
    <property type="match status" value="1"/>
</dbReference>
<feature type="transmembrane region" description="Helical" evidence="18">
    <location>
        <begin position="170"/>
        <end position="189"/>
    </location>
</feature>
<evidence type="ECO:0000256" key="12">
    <source>
        <dbReference type="ARBA" id="ARBA00022989"/>
    </source>
</evidence>
<evidence type="ECO:0000313" key="22">
    <source>
        <dbReference type="Proteomes" id="UP000005384"/>
    </source>
</evidence>
<proteinExistence type="predicted"/>
<dbReference type="GO" id="GO:0005886">
    <property type="term" value="C:plasma membrane"/>
    <property type="evidence" value="ECO:0007669"/>
    <property type="project" value="UniProtKB-SubCell"/>
</dbReference>
<evidence type="ECO:0000256" key="7">
    <source>
        <dbReference type="ARBA" id="ARBA00022597"/>
    </source>
</evidence>
<evidence type="ECO:0000256" key="13">
    <source>
        <dbReference type="ARBA" id="ARBA00023136"/>
    </source>
</evidence>
<evidence type="ECO:0000256" key="10">
    <source>
        <dbReference type="ARBA" id="ARBA00022692"/>
    </source>
</evidence>
<feature type="transmembrane region" description="Helical" evidence="18">
    <location>
        <begin position="312"/>
        <end position="340"/>
    </location>
</feature>
<feature type="transmembrane region" description="Helical" evidence="18">
    <location>
        <begin position="201"/>
        <end position="221"/>
    </location>
</feature>
<evidence type="ECO:0000313" key="21">
    <source>
        <dbReference type="EMBL" id="EHI61284.1"/>
    </source>
</evidence>
<evidence type="ECO:0000256" key="16">
    <source>
        <dbReference type="PROSITE-ProRule" id="PRU00423"/>
    </source>
</evidence>
<gene>
    <name evidence="21" type="ORF">HMPREF9473_00646</name>
</gene>
<evidence type="ECO:0000259" key="19">
    <source>
        <dbReference type="PROSITE" id="PS51100"/>
    </source>
</evidence>
<dbReference type="EC" id="2.7.1.207" evidence="2"/>
<evidence type="ECO:0000256" key="2">
    <source>
        <dbReference type="ARBA" id="ARBA00012802"/>
    </source>
</evidence>
<dbReference type="SUPFAM" id="SSF52794">
    <property type="entry name" value="PTS system IIB component-like"/>
    <property type="match status" value="1"/>
</dbReference>
<keyword evidence="5" id="KW-1003">Cell membrane</keyword>
<dbReference type="AlphaFoldDB" id="G5IAW9"/>
<keyword evidence="13 18" id="KW-0472">Membrane</keyword>
<dbReference type="PANTHER" id="PTHR33989:SF4">
    <property type="entry name" value="PTS SYSTEM N,N'-DIACETYLCHITOBIOSE-SPECIFIC EIIC COMPONENT"/>
    <property type="match status" value="1"/>
</dbReference>
<dbReference type="PANTHER" id="PTHR33989">
    <property type="match status" value="1"/>
</dbReference>
<dbReference type="GO" id="GO:0008982">
    <property type="term" value="F:protein-N(PI)-phosphohistidine-sugar phosphotransferase activity"/>
    <property type="evidence" value="ECO:0007669"/>
    <property type="project" value="InterPro"/>
</dbReference>
<accession>G5IAW9</accession>
<evidence type="ECO:0000256" key="6">
    <source>
        <dbReference type="ARBA" id="ARBA00022553"/>
    </source>
</evidence>
<evidence type="ECO:0000256" key="14">
    <source>
        <dbReference type="ARBA" id="ARBA00029639"/>
    </source>
</evidence>
<keyword evidence="8" id="KW-0808">Transferase</keyword>
<keyword evidence="12 18" id="KW-1133">Transmembrane helix</keyword>
<keyword evidence="9" id="KW-0598">Phosphotransferase system</keyword>
<organism evidence="21 22">
    <name type="scientific">Hungatella hathewayi WAL-18680</name>
    <dbReference type="NCBI Taxonomy" id="742737"/>
    <lineage>
        <taxon>Bacteria</taxon>
        <taxon>Bacillati</taxon>
        <taxon>Bacillota</taxon>
        <taxon>Clostridia</taxon>
        <taxon>Lachnospirales</taxon>
        <taxon>Lachnospiraceae</taxon>
        <taxon>Hungatella</taxon>
    </lineage>
</organism>
<feature type="transmembrane region" description="Helical" evidence="18">
    <location>
        <begin position="233"/>
        <end position="253"/>
    </location>
</feature>
<dbReference type="EMBL" id="ADLN01000005">
    <property type="protein sequence ID" value="EHI61284.1"/>
    <property type="molecule type" value="Genomic_DNA"/>
</dbReference>
<comment type="caution">
    <text evidence="21">The sequence shown here is derived from an EMBL/GenBank/DDBJ whole genome shotgun (WGS) entry which is preliminary data.</text>
</comment>
<dbReference type="PROSITE" id="PS51100">
    <property type="entry name" value="PTS_EIIB_TYPE_3"/>
    <property type="match status" value="1"/>
</dbReference>
<dbReference type="Pfam" id="PF02378">
    <property type="entry name" value="PTS_EIIC"/>
    <property type="match status" value="1"/>
</dbReference>
<evidence type="ECO:0000256" key="18">
    <source>
        <dbReference type="SAM" id="Phobius"/>
    </source>
</evidence>
<evidence type="ECO:0000256" key="8">
    <source>
        <dbReference type="ARBA" id="ARBA00022679"/>
    </source>
</evidence>
<dbReference type="HOGENOM" id="CLU_029688_1_1_9"/>
<feature type="region of interest" description="Disordered" evidence="17">
    <location>
        <begin position="117"/>
        <end position="136"/>
    </location>
</feature>
<reference evidence="21 22" key="1">
    <citation type="submission" date="2011-08" db="EMBL/GenBank/DDBJ databases">
        <title>The Genome Sequence of Clostridium hathewayi WAL-18680.</title>
        <authorList>
            <consortium name="The Broad Institute Genome Sequencing Platform"/>
            <person name="Earl A."/>
            <person name="Ward D."/>
            <person name="Feldgarden M."/>
            <person name="Gevers D."/>
            <person name="Finegold S.M."/>
            <person name="Summanen P.H."/>
            <person name="Molitoris D.R."/>
            <person name="Song M."/>
            <person name="Daigneault M."/>
            <person name="Allen-Vercoe E."/>
            <person name="Young S.K."/>
            <person name="Zeng Q."/>
            <person name="Gargeya S."/>
            <person name="Fitzgerald M."/>
            <person name="Haas B."/>
            <person name="Abouelleil A."/>
            <person name="Alvarado L."/>
            <person name="Arachchi H.M."/>
            <person name="Berlin A."/>
            <person name="Brown A."/>
            <person name="Chapman S.B."/>
            <person name="Chen Z."/>
            <person name="Dunbar C."/>
            <person name="Freedman E."/>
            <person name="Gearin G."/>
            <person name="Gellesch M."/>
            <person name="Goldberg J."/>
            <person name="Griggs A."/>
            <person name="Gujja S."/>
            <person name="Heiman D."/>
            <person name="Howarth C."/>
            <person name="Larson L."/>
            <person name="Lui A."/>
            <person name="MacDonald P.J.P."/>
            <person name="Montmayeur A."/>
            <person name="Murphy C."/>
            <person name="Neiman D."/>
            <person name="Pearson M."/>
            <person name="Priest M."/>
            <person name="Roberts A."/>
            <person name="Saif S."/>
            <person name="Shea T."/>
            <person name="Shenoy N."/>
            <person name="Sisk P."/>
            <person name="Stolte C."/>
            <person name="Sykes S."/>
            <person name="Wortman J."/>
            <person name="Nusbaum C."/>
            <person name="Birren B."/>
        </authorList>
    </citation>
    <scope>NUCLEOTIDE SEQUENCE [LARGE SCALE GENOMIC DNA]</scope>
    <source>
        <strain evidence="21 22">WAL-18680</strain>
    </source>
</reference>
<keyword evidence="22" id="KW-1185">Reference proteome</keyword>
<feature type="modified residue" description="Phosphocysteine; by EIIA" evidence="16">
    <location>
        <position position="7"/>
    </location>
</feature>
<dbReference type="GO" id="GO:1902815">
    <property type="term" value="P:N,N'-diacetylchitobiose import"/>
    <property type="evidence" value="ECO:0007669"/>
    <property type="project" value="TreeGrafter"/>
</dbReference>
<evidence type="ECO:0000256" key="9">
    <source>
        <dbReference type="ARBA" id="ARBA00022683"/>
    </source>
</evidence>
<evidence type="ECO:0000256" key="4">
    <source>
        <dbReference type="ARBA" id="ARBA00022448"/>
    </source>
</evidence>
<dbReference type="PROSITE" id="PS51105">
    <property type="entry name" value="PTS_EIIC_TYPE_3"/>
    <property type="match status" value="1"/>
</dbReference>
<keyword evidence="10 18" id="KW-0812">Transmembrane</keyword>
<keyword evidence="6" id="KW-0597">Phosphoprotein</keyword>
<evidence type="ECO:0000256" key="5">
    <source>
        <dbReference type="ARBA" id="ARBA00022475"/>
    </source>
</evidence>
<evidence type="ECO:0000256" key="3">
    <source>
        <dbReference type="ARBA" id="ARBA00020834"/>
    </source>
</evidence>
<feature type="transmembrane region" description="Helical" evidence="18">
    <location>
        <begin position="468"/>
        <end position="487"/>
    </location>
</feature>
<evidence type="ECO:0000256" key="11">
    <source>
        <dbReference type="ARBA" id="ARBA00022777"/>
    </source>
</evidence>
<dbReference type="Pfam" id="PF02302">
    <property type="entry name" value="PTS_IIB"/>
    <property type="match status" value="1"/>
</dbReference>
<comment type="subcellular location">
    <subcellularLocation>
        <location evidence="1">Cell membrane</location>
        <topology evidence="1">Multi-pass membrane protein</topology>
    </subcellularLocation>
</comment>
<dbReference type="InterPro" id="IPR051088">
    <property type="entry name" value="PTS_Sugar-EIIC/EIIB"/>
</dbReference>
<evidence type="ECO:0000256" key="1">
    <source>
        <dbReference type="ARBA" id="ARBA00004651"/>
    </source>
</evidence>
<keyword evidence="7" id="KW-0762">Sugar transport</keyword>
<dbReference type="RefSeq" id="WP_006778631.1">
    <property type="nucleotide sequence ID" value="NZ_CP040506.1"/>
</dbReference>